<evidence type="ECO:0000256" key="1">
    <source>
        <dbReference type="ARBA" id="ARBA00004191"/>
    </source>
</evidence>
<keyword evidence="4" id="KW-0378">Hydrolase</keyword>
<evidence type="ECO:0000313" key="7">
    <source>
        <dbReference type="EMBL" id="KAK7333731.1"/>
    </source>
</evidence>
<dbReference type="Proteomes" id="UP001374584">
    <property type="component" value="Unassembled WGS sequence"/>
</dbReference>
<reference evidence="7 8" key="1">
    <citation type="submission" date="2024-01" db="EMBL/GenBank/DDBJ databases">
        <title>The genomes of 5 underutilized Papilionoideae crops provide insights into root nodulation and disease resistanc.</title>
        <authorList>
            <person name="Jiang F."/>
        </authorList>
    </citation>
    <scope>NUCLEOTIDE SEQUENCE [LARGE SCALE GENOMIC DNA]</scope>
    <source>
        <strain evidence="7">JINMINGXINNONG_FW02</strain>
        <tissue evidence="7">Leaves</tissue>
    </source>
</reference>
<dbReference type="InterPro" id="IPR000070">
    <property type="entry name" value="Pectinesterase_cat"/>
</dbReference>
<proteinExistence type="predicted"/>
<dbReference type="InterPro" id="IPR011050">
    <property type="entry name" value="Pectin_lyase_fold/virulence"/>
</dbReference>
<dbReference type="Pfam" id="PF01095">
    <property type="entry name" value="Pectinesterase"/>
    <property type="match status" value="1"/>
</dbReference>
<dbReference type="InterPro" id="IPR012334">
    <property type="entry name" value="Pectin_lyas_fold"/>
</dbReference>
<evidence type="ECO:0000313" key="8">
    <source>
        <dbReference type="Proteomes" id="UP001374584"/>
    </source>
</evidence>
<accession>A0AAN9LE04</accession>
<keyword evidence="3" id="KW-0134">Cell wall</keyword>
<organism evidence="7 8">
    <name type="scientific">Phaseolus coccineus</name>
    <name type="common">Scarlet runner bean</name>
    <name type="synonym">Phaseolus multiflorus</name>
    <dbReference type="NCBI Taxonomy" id="3886"/>
    <lineage>
        <taxon>Eukaryota</taxon>
        <taxon>Viridiplantae</taxon>
        <taxon>Streptophyta</taxon>
        <taxon>Embryophyta</taxon>
        <taxon>Tracheophyta</taxon>
        <taxon>Spermatophyta</taxon>
        <taxon>Magnoliopsida</taxon>
        <taxon>eudicotyledons</taxon>
        <taxon>Gunneridae</taxon>
        <taxon>Pentapetalae</taxon>
        <taxon>rosids</taxon>
        <taxon>fabids</taxon>
        <taxon>Fabales</taxon>
        <taxon>Fabaceae</taxon>
        <taxon>Papilionoideae</taxon>
        <taxon>50 kb inversion clade</taxon>
        <taxon>NPAAA clade</taxon>
        <taxon>indigoferoid/millettioid clade</taxon>
        <taxon>Phaseoleae</taxon>
        <taxon>Phaseolus</taxon>
    </lineage>
</organism>
<sequence length="121" mass="13180">MKYGFPSWVSPNDRKLFQAAVNEMKFDLVVAKDGSGNFTTIGATVVAAPNSSTTRQCRFAIHIKAGAYFENVEVIKKKINLIWVGDGIGKTVVKASRNVVDGWTTFKSATVGVFHSNLSSH</sequence>
<dbReference type="AlphaFoldDB" id="A0AAN9LE04"/>
<dbReference type="PANTHER" id="PTHR31707">
    <property type="entry name" value="PECTINESTERASE"/>
    <property type="match status" value="1"/>
</dbReference>
<evidence type="ECO:0000256" key="5">
    <source>
        <dbReference type="ARBA" id="ARBA00023085"/>
    </source>
</evidence>
<comment type="pathway">
    <text evidence="2">Glycan metabolism; pectin degradation; 2-dehydro-3-deoxy-D-gluconate from pectin: step 1/5.</text>
</comment>
<comment type="subcellular location">
    <subcellularLocation>
        <location evidence="1">Secreted</location>
        <location evidence="1">Cell wall</location>
    </subcellularLocation>
</comment>
<feature type="domain" description="Pectinesterase catalytic" evidence="6">
    <location>
        <begin position="27"/>
        <end position="115"/>
    </location>
</feature>
<dbReference type="EMBL" id="JAYMYR010000011">
    <property type="protein sequence ID" value="KAK7333731.1"/>
    <property type="molecule type" value="Genomic_DNA"/>
</dbReference>
<evidence type="ECO:0000256" key="3">
    <source>
        <dbReference type="ARBA" id="ARBA00022512"/>
    </source>
</evidence>
<gene>
    <name evidence="7" type="ORF">VNO80_30508</name>
</gene>
<keyword evidence="5" id="KW-0063">Aspartyl esterase</keyword>
<dbReference type="GO" id="GO:0042545">
    <property type="term" value="P:cell wall modification"/>
    <property type="evidence" value="ECO:0007669"/>
    <property type="project" value="InterPro"/>
</dbReference>
<dbReference type="GO" id="GO:0030599">
    <property type="term" value="F:pectinesterase activity"/>
    <property type="evidence" value="ECO:0007669"/>
    <property type="project" value="InterPro"/>
</dbReference>
<dbReference type="Gene3D" id="2.160.20.10">
    <property type="entry name" value="Single-stranded right-handed beta-helix, Pectin lyase-like"/>
    <property type="match status" value="1"/>
</dbReference>
<keyword evidence="3" id="KW-0964">Secreted</keyword>
<dbReference type="SUPFAM" id="SSF51126">
    <property type="entry name" value="Pectin lyase-like"/>
    <property type="match status" value="1"/>
</dbReference>
<evidence type="ECO:0000256" key="4">
    <source>
        <dbReference type="ARBA" id="ARBA00022801"/>
    </source>
</evidence>
<protein>
    <recommendedName>
        <fullName evidence="6">Pectinesterase catalytic domain-containing protein</fullName>
    </recommendedName>
</protein>
<evidence type="ECO:0000256" key="2">
    <source>
        <dbReference type="ARBA" id="ARBA00005184"/>
    </source>
</evidence>
<comment type="caution">
    <text evidence="7">The sequence shown here is derived from an EMBL/GenBank/DDBJ whole genome shotgun (WGS) entry which is preliminary data.</text>
</comment>
<evidence type="ECO:0000259" key="6">
    <source>
        <dbReference type="Pfam" id="PF01095"/>
    </source>
</evidence>
<name>A0AAN9LE04_PHACN</name>
<keyword evidence="8" id="KW-1185">Reference proteome</keyword>